<dbReference type="InterPro" id="IPR036962">
    <property type="entry name" value="Glyco_hydro_3_N_sf"/>
</dbReference>
<feature type="chain" id="PRO_5016234168" evidence="2">
    <location>
        <begin position="27"/>
        <end position="857"/>
    </location>
</feature>
<dbReference type="Gene3D" id="3.20.20.300">
    <property type="entry name" value="Glycoside hydrolase, family 3, N-terminal domain"/>
    <property type="match status" value="1"/>
</dbReference>
<evidence type="ECO:0000313" key="7">
    <source>
        <dbReference type="Proteomes" id="UP000247792"/>
    </source>
</evidence>
<evidence type="ECO:0000313" key="6">
    <source>
        <dbReference type="EMBL" id="PXX45390.1"/>
    </source>
</evidence>
<dbReference type="GO" id="GO:0008422">
    <property type="term" value="F:beta-glucosidase activity"/>
    <property type="evidence" value="ECO:0007669"/>
    <property type="project" value="TreeGrafter"/>
</dbReference>
<organism evidence="6 7">
    <name type="scientific">Undibacterium pigrum</name>
    <dbReference type="NCBI Taxonomy" id="401470"/>
    <lineage>
        <taxon>Bacteria</taxon>
        <taxon>Pseudomonadati</taxon>
        <taxon>Pseudomonadota</taxon>
        <taxon>Betaproteobacteria</taxon>
        <taxon>Burkholderiales</taxon>
        <taxon>Oxalobacteraceae</taxon>
        <taxon>Undibacterium</taxon>
    </lineage>
</organism>
<dbReference type="EMBL" id="QJKB01000002">
    <property type="protein sequence ID" value="PXX45390.1"/>
    <property type="molecule type" value="Genomic_DNA"/>
</dbReference>
<dbReference type="AlphaFoldDB" id="A0A318JEH6"/>
<dbReference type="PANTHER" id="PTHR30620">
    <property type="entry name" value="PERIPLASMIC BETA-GLUCOSIDASE-RELATED"/>
    <property type="match status" value="1"/>
</dbReference>
<dbReference type="Pfam" id="PF01915">
    <property type="entry name" value="Glyco_hydro_3_C"/>
    <property type="match status" value="1"/>
</dbReference>
<keyword evidence="7" id="KW-1185">Reference proteome</keyword>
<dbReference type="SUPFAM" id="SSF51445">
    <property type="entry name" value="(Trans)glycosidases"/>
    <property type="match status" value="1"/>
</dbReference>
<keyword evidence="1" id="KW-0378">Hydrolase</keyword>
<dbReference type="Proteomes" id="UP000247792">
    <property type="component" value="Unassembled WGS sequence"/>
</dbReference>
<dbReference type="GO" id="GO:0009251">
    <property type="term" value="P:glucan catabolic process"/>
    <property type="evidence" value="ECO:0007669"/>
    <property type="project" value="TreeGrafter"/>
</dbReference>
<dbReference type="RefSeq" id="WP_110254821.1">
    <property type="nucleotide sequence ID" value="NZ_QJKB01000002.1"/>
</dbReference>
<dbReference type="SUPFAM" id="SSF52279">
    <property type="entry name" value="Beta-D-glucan exohydrolase, C-terminal domain"/>
    <property type="match status" value="1"/>
</dbReference>
<proteinExistence type="predicted"/>
<comment type="caution">
    <text evidence="6">The sequence shown here is derived from an EMBL/GenBank/DDBJ whole genome shotgun (WGS) entry which is preliminary data.</text>
</comment>
<reference evidence="6 7" key="1">
    <citation type="submission" date="2018-05" db="EMBL/GenBank/DDBJ databases">
        <title>Genomic Encyclopedia of Type Strains, Phase IV (KMG-IV): sequencing the most valuable type-strain genomes for metagenomic binning, comparative biology and taxonomic classification.</title>
        <authorList>
            <person name="Goeker M."/>
        </authorList>
    </citation>
    <scope>NUCLEOTIDE SEQUENCE [LARGE SCALE GENOMIC DNA]</scope>
    <source>
        <strain evidence="6 7">DSM 19792</strain>
    </source>
</reference>
<feature type="domain" description="ExoP galactose-binding-like" evidence="5">
    <location>
        <begin position="686"/>
        <end position="840"/>
    </location>
</feature>
<dbReference type="Pfam" id="PF18559">
    <property type="entry name" value="Exop_C"/>
    <property type="match status" value="1"/>
</dbReference>
<dbReference type="InterPro" id="IPR041443">
    <property type="entry name" value="Exop_C"/>
</dbReference>
<accession>A0A318JEH6</accession>
<feature type="domain" description="Glycoside hydrolase family 3 N-terminal" evidence="3">
    <location>
        <begin position="71"/>
        <end position="397"/>
    </location>
</feature>
<dbReference type="Pfam" id="PF00933">
    <property type="entry name" value="Glyco_hydro_3"/>
    <property type="match status" value="1"/>
</dbReference>
<dbReference type="PANTHER" id="PTHR30620:SF77">
    <property type="entry name" value="LYSOSOMAL BETA GLUCOSIDASE-LIKE"/>
    <property type="match status" value="1"/>
</dbReference>
<name>A0A318JEH6_9BURK</name>
<dbReference type="PRINTS" id="PR00133">
    <property type="entry name" value="GLHYDRLASE3"/>
</dbReference>
<dbReference type="Gene3D" id="2.60.120.430">
    <property type="entry name" value="Galactose-binding lectin"/>
    <property type="match status" value="1"/>
</dbReference>
<dbReference type="InterPro" id="IPR036881">
    <property type="entry name" value="Glyco_hydro_3_C_sf"/>
</dbReference>
<dbReference type="InterPro" id="IPR017853">
    <property type="entry name" value="GH"/>
</dbReference>
<evidence type="ECO:0000259" key="4">
    <source>
        <dbReference type="Pfam" id="PF01915"/>
    </source>
</evidence>
<evidence type="ECO:0000256" key="2">
    <source>
        <dbReference type="SAM" id="SignalP"/>
    </source>
</evidence>
<dbReference type="InterPro" id="IPR001764">
    <property type="entry name" value="Glyco_hydro_3_N"/>
</dbReference>
<sequence length="857" mass="90932">MMNLKHKTIHLSSAILLVCGAGHVAAADITNQYGPGKMPDKNLAAWPAVQSVISKDPAIEAKAAAIVAGMTLEQKIGQMTQPEIKSITPDDVRRYYLGSVLNGGGSWPDRNNKHGTAADWVALADKYYEASMATDMAVKVPVVWGIDAIHGNSNVYGATLFPHNIGLGAAHNPQLAAQIGRSMGKSVRATGIAWVFGPTLAVVRDDRWGRTYESFSEDGALVRQYAGEYVKGLQGAFMDDGNVIATAKHFMGDGGTDQGKDRGVNLSTNAQMLNTHGQGYMTALAAGAQTVMASYNSWNDKASGADYGKMHGSKALLTDVLKTKMGFDGFVVTDWDGIGEVPGCRNDSCAQAINAGIDMVMVPDAWKAFISNTIAQVKSGEIPMSRIDDAVTRIIRVKLRAGLFGKKPSDNVHAGKPEALQDRELARQAVRESLVLLKNDGATLPLARNKKILVVGKTADDISNQTGGWSLTWQGTDNKNADFPNADSILTGIKAAVGEANVEFSADGKGVDVSRFDAVIAVIGETPYAEMYGDIGPAGTLRHTGRYPEDLAVLQAVSGKGKPVVTLFVSGRPLYVNDLLNLSDSFVAAWLPGSEGKGVADVLFRSADGKLAHDFKGTLSFSWPKSVCQTSLNFDETNYSPLFKLGYGLNYSSKTKLGKLDSKYPSGGCGVTNAYPVFNQADRATYPLYVVSGNEQQAVGADLNRVLNMPGISVQTSQVNSQQDAKLVTWSGAARVEARAAQARAIPAFASKDGALTFDTIVATAPAAAVTLSMHCGNNCAATLDVTEAFKRLAGKKEKQTIKIPLSCFVAKGVKLQHVDIPFSITTTSTFSAAFTNIQITGGAAKDPDAVPCAELK</sequence>
<keyword evidence="2" id="KW-0732">Signal</keyword>
<evidence type="ECO:0000259" key="5">
    <source>
        <dbReference type="Pfam" id="PF18559"/>
    </source>
</evidence>
<gene>
    <name evidence="6" type="ORF">DFR42_102618</name>
</gene>
<dbReference type="Gene3D" id="3.40.50.1700">
    <property type="entry name" value="Glycoside hydrolase family 3 C-terminal domain"/>
    <property type="match status" value="1"/>
</dbReference>
<evidence type="ECO:0000259" key="3">
    <source>
        <dbReference type="Pfam" id="PF00933"/>
    </source>
</evidence>
<protein>
    <submittedName>
        <fullName evidence="6">Beta-glucosidase</fullName>
    </submittedName>
</protein>
<feature type="domain" description="Glycoside hydrolase family 3 C-terminal" evidence="4">
    <location>
        <begin position="434"/>
        <end position="651"/>
    </location>
</feature>
<dbReference type="OrthoDB" id="9781691at2"/>
<dbReference type="InterPro" id="IPR002772">
    <property type="entry name" value="Glyco_hydro_3_C"/>
</dbReference>
<feature type="signal peptide" evidence="2">
    <location>
        <begin position="1"/>
        <end position="26"/>
    </location>
</feature>
<dbReference type="InterPro" id="IPR051915">
    <property type="entry name" value="Cellulose_Degrad_GH3"/>
</dbReference>
<evidence type="ECO:0000256" key="1">
    <source>
        <dbReference type="ARBA" id="ARBA00022801"/>
    </source>
</evidence>